<accession>A0A7S4B6S2</accession>
<reference evidence="1" key="1">
    <citation type="submission" date="2021-01" db="EMBL/GenBank/DDBJ databases">
        <authorList>
            <person name="Corre E."/>
            <person name="Pelletier E."/>
            <person name="Niang G."/>
            <person name="Scheremetjew M."/>
            <person name="Finn R."/>
            <person name="Kale V."/>
            <person name="Holt S."/>
            <person name="Cochrane G."/>
            <person name="Meng A."/>
            <person name="Brown T."/>
            <person name="Cohen L."/>
        </authorList>
    </citation>
    <scope>NUCLEOTIDE SEQUENCE</scope>
    <source>
        <strain evidence="1">CCMP645</strain>
    </source>
</reference>
<proteinExistence type="predicted"/>
<dbReference type="EMBL" id="HBIZ01014096">
    <property type="protein sequence ID" value="CAE0755998.1"/>
    <property type="molecule type" value="Transcribed_RNA"/>
</dbReference>
<dbReference type="AlphaFoldDB" id="A0A7S4B6S2"/>
<organism evidence="1">
    <name type="scientific">Chrysotila carterae</name>
    <name type="common">Marine alga</name>
    <name type="synonym">Syracosphaera carterae</name>
    <dbReference type="NCBI Taxonomy" id="13221"/>
    <lineage>
        <taxon>Eukaryota</taxon>
        <taxon>Haptista</taxon>
        <taxon>Haptophyta</taxon>
        <taxon>Prymnesiophyceae</taxon>
        <taxon>Isochrysidales</taxon>
        <taxon>Isochrysidaceae</taxon>
        <taxon>Chrysotila</taxon>
    </lineage>
</organism>
<protein>
    <submittedName>
        <fullName evidence="1">Uncharacterized protein</fullName>
    </submittedName>
</protein>
<sequence>MLLRHPAQKLVNSPAGKQFLCTICAAWVSQSLGFHEAVTASTLGRGAPRSRLFFLQLRDNKLPRRPADLAALDADRGRVIVSSPRLELVLLPAHEALAVHAATSVLVEDKTGGSVTSRRFSSARTSIELPAACPFATPVR</sequence>
<gene>
    <name evidence="1" type="ORF">PCAR00345_LOCUS8592</name>
</gene>
<evidence type="ECO:0000313" key="1">
    <source>
        <dbReference type="EMBL" id="CAE0755998.1"/>
    </source>
</evidence>
<name>A0A7S4B6S2_CHRCT</name>